<comment type="caution">
    <text evidence="2">The sequence shown here is derived from an EMBL/GenBank/DDBJ whole genome shotgun (WGS) entry which is preliminary data.</text>
</comment>
<gene>
    <name evidence="2" type="ORF">H5410_004506</name>
</gene>
<accession>A0A9J6B7J4</accession>
<evidence type="ECO:0000313" key="3">
    <source>
        <dbReference type="Proteomes" id="UP000824120"/>
    </source>
</evidence>
<feature type="compositionally biased region" description="Basic and acidic residues" evidence="1">
    <location>
        <begin position="63"/>
        <end position="72"/>
    </location>
</feature>
<name>A0A9J6B7J4_SOLCO</name>
<proteinExistence type="predicted"/>
<evidence type="ECO:0000256" key="1">
    <source>
        <dbReference type="SAM" id="MobiDB-lite"/>
    </source>
</evidence>
<organism evidence="2 3">
    <name type="scientific">Solanum commersonii</name>
    <name type="common">Commerson's wild potato</name>
    <name type="synonym">Commerson's nightshade</name>
    <dbReference type="NCBI Taxonomy" id="4109"/>
    <lineage>
        <taxon>Eukaryota</taxon>
        <taxon>Viridiplantae</taxon>
        <taxon>Streptophyta</taxon>
        <taxon>Embryophyta</taxon>
        <taxon>Tracheophyta</taxon>
        <taxon>Spermatophyta</taxon>
        <taxon>Magnoliopsida</taxon>
        <taxon>eudicotyledons</taxon>
        <taxon>Gunneridae</taxon>
        <taxon>Pentapetalae</taxon>
        <taxon>asterids</taxon>
        <taxon>lamiids</taxon>
        <taxon>Solanales</taxon>
        <taxon>Solanaceae</taxon>
        <taxon>Solanoideae</taxon>
        <taxon>Solaneae</taxon>
        <taxon>Solanum</taxon>
    </lineage>
</organism>
<feature type="region of interest" description="Disordered" evidence="1">
    <location>
        <begin position="18"/>
        <end position="79"/>
    </location>
</feature>
<feature type="compositionally biased region" description="Polar residues" evidence="1">
    <location>
        <begin position="18"/>
        <end position="38"/>
    </location>
</feature>
<dbReference type="AlphaFoldDB" id="A0A9J6B7J4"/>
<keyword evidence="3" id="KW-1185">Reference proteome</keyword>
<sequence>MYPGLQLNDAMLASVGAQSPQEVMQPLNHPSSCKNHQANRTDELEQTSTTTIRVPTAPADTANKMEREHEQGLNKYPEPSFAASHKYPKHLCMAVRPKISKHAVLLPLFAHVAGFLFRIELGWVGNVVENNDMGCWKLNGRPQTLASFVLYMAK</sequence>
<dbReference type="EMBL" id="JACXVP010000001">
    <property type="protein sequence ID" value="KAG5632789.1"/>
    <property type="molecule type" value="Genomic_DNA"/>
</dbReference>
<protein>
    <submittedName>
        <fullName evidence="2">Uncharacterized protein</fullName>
    </submittedName>
</protein>
<reference evidence="2 3" key="1">
    <citation type="submission" date="2020-09" db="EMBL/GenBank/DDBJ databases">
        <title>De no assembly of potato wild relative species, Solanum commersonii.</title>
        <authorList>
            <person name="Cho K."/>
        </authorList>
    </citation>
    <scope>NUCLEOTIDE SEQUENCE [LARGE SCALE GENOMIC DNA]</scope>
    <source>
        <strain evidence="2">LZ3.2</strain>
        <tissue evidence="2">Leaf</tissue>
    </source>
</reference>
<dbReference type="Proteomes" id="UP000824120">
    <property type="component" value="Chromosome 1"/>
</dbReference>
<evidence type="ECO:0000313" key="2">
    <source>
        <dbReference type="EMBL" id="KAG5632789.1"/>
    </source>
</evidence>